<dbReference type="GO" id="GO:0031507">
    <property type="term" value="P:heterochromatin formation"/>
    <property type="evidence" value="ECO:0007669"/>
    <property type="project" value="TreeGrafter"/>
</dbReference>
<dbReference type="Proteomes" id="UP000688947">
    <property type="component" value="Unassembled WGS sequence"/>
</dbReference>
<evidence type="ECO:0000313" key="3">
    <source>
        <dbReference type="EMBL" id="KAG6956806.1"/>
    </source>
</evidence>
<gene>
    <name evidence="3" type="ORF">JG687_00010380</name>
</gene>
<organism evidence="3 4">
    <name type="scientific">Phytophthora cactorum</name>
    <dbReference type="NCBI Taxonomy" id="29920"/>
    <lineage>
        <taxon>Eukaryota</taxon>
        <taxon>Sar</taxon>
        <taxon>Stramenopiles</taxon>
        <taxon>Oomycota</taxon>
        <taxon>Peronosporomycetes</taxon>
        <taxon>Peronosporales</taxon>
        <taxon>Peronosporaceae</taxon>
        <taxon>Phytophthora</taxon>
    </lineage>
</organism>
<dbReference type="GO" id="GO:0005634">
    <property type="term" value="C:nucleus"/>
    <property type="evidence" value="ECO:0007669"/>
    <property type="project" value="TreeGrafter"/>
</dbReference>
<dbReference type="OrthoDB" id="308383at2759"/>
<keyword evidence="2" id="KW-0804">Transcription</keyword>
<accession>A0A8T1U700</accession>
<protein>
    <submittedName>
        <fullName evidence="3">Uncharacterized protein</fullName>
    </submittedName>
</protein>
<dbReference type="PANTHER" id="PTHR45747">
    <property type="entry name" value="HISTONE-LYSINE N-METHYLTRANSFERASE E(Z)"/>
    <property type="match status" value="1"/>
</dbReference>
<dbReference type="EMBL" id="JAENGZ010000585">
    <property type="protein sequence ID" value="KAG6956806.1"/>
    <property type="molecule type" value="Genomic_DNA"/>
</dbReference>
<evidence type="ECO:0000256" key="1">
    <source>
        <dbReference type="ARBA" id="ARBA00023015"/>
    </source>
</evidence>
<comment type="caution">
    <text evidence="3">The sequence shown here is derived from an EMBL/GenBank/DDBJ whole genome shotgun (WGS) entry which is preliminary data.</text>
</comment>
<proteinExistence type="predicted"/>
<sequence length="171" mass="19531">MNNLFGLNEDAALDAHRYDNKINFISHQSETPNCTAKVISVCCVHHITMWAMGNIAVSKELIFEYAYQRIIGPDCIKEGAYSDRIWVKFDFSCICEIDLLVRVKSLTLTMWRTYVYRVIESSISNIGRMKGRVTCDNWVTDISVWSMGRANEEMPKLPAALDFHTANPTLV</sequence>
<evidence type="ECO:0000256" key="2">
    <source>
        <dbReference type="ARBA" id="ARBA00023163"/>
    </source>
</evidence>
<name>A0A8T1U700_9STRA</name>
<dbReference type="PANTHER" id="PTHR45747:SF4">
    <property type="entry name" value="HISTONE-LYSINE N-METHYLTRANSFERASE E(Z)"/>
    <property type="match status" value="1"/>
</dbReference>
<dbReference type="GO" id="GO:0046976">
    <property type="term" value="F:histone H3K27 methyltransferase activity"/>
    <property type="evidence" value="ECO:0007669"/>
    <property type="project" value="TreeGrafter"/>
</dbReference>
<dbReference type="InterPro" id="IPR045318">
    <property type="entry name" value="EZH1/2-like"/>
</dbReference>
<reference evidence="3" key="1">
    <citation type="submission" date="2021-01" db="EMBL/GenBank/DDBJ databases">
        <title>Phytophthora aleatoria, a newly-described species from Pinus radiata is distinct from Phytophthora cactorum isolates based on comparative genomics.</title>
        <authorList>
            <person name="Mcdougal R."/>
            <person name="Panda P."/>
            <person name="Williams N."/>
            <person name="Studholme D.J."/>
        </authorList>
    </citation>
    <scope>NUCLEOTIDE SEQUENCE</scope>
    <source>
        <strain evidence="3">NZFS 3830</strain>
    </source>
</reference>
<dbReference type="AlphaFoldDB" id="A0A8T1U700"/>
<evidence type="ECO:0000313" key="4">
    <source>
        <dbReference type="Proteomes" id="UP000688947"/>
    </source>
</evidence>
<keyword evidence="1" id="KW-0805">Transcription regulation</keyword>
<dbReference type="GO" id="GO:0003682">
    <property type="term" value="F:chromatin binding"/>
    <property type="evidence" value="ECO:0007669"/>
    <property type="project" value="TreeGrafter"/>
</dbReference>